<dbReference type="GO" id="GO:0000160">
    <property type="term" value="P:phosphorelay signal transduction system"/>
    <property type="evidence" value="ECO:0007669"/>
    <property type="project" value="InterPro"/>
</dbReference>
<dbReference type="Proteomes" id="UP000194450">
    <property type="component" value="Unassembled WGS sequence"/>
</dbReference>
<dbReference type="Pfam" id="PF07228">
    <property type="entry name" value="SpoIIE"/>
    <property type="match status" value="1"/>
</dbReference>
<dbReference type="GO" id="GO:0016301">
    <property type="term" value="F:kinase activity"/>
    <property type="evidence" value="ECO:0007669"/>
    <property type="project" value="UniProtKB-KW"/>
</dbReference>
<keyword evidence="1" id="KW-0378">Hydrolase</keyword>
<dbReference type="SMART" id="SM00448">
    <property type="entry name" value="REC"/>
    <property type="match status" value="1"/>
</dbReference>
<reference evidence="5" key="1">
    <citation type="submission" date="2017-04" db="EMBL/GenBank/DDBJ databases">
        <authorList>
            <person name="Varghese N."/>
            <person name="Submissions S."/>
        </authorList>
    </citation>
    <scope>NUCLEOTIDE SEQUENCE [LARGE SCALE GENOMIC DNA]</scope>
</reference>
<feature type="modified residue" description="4-aspartylphosphate" evidence="2">
    <location>
        <position position="55"/>
    </location>
</feature>
<dbReference type="InterPro" id="IPR003594">
    <property type="entry name" value="HATPase_dom"/>
</dbReference>
<dbReference type="Pfam" id="PF13581">
    <property type="entry name" value="HATPase_c_2"/>
    <property type="match status" value="1"/>
</dbReference>
<gene>
    <name evidence="4" type="ORF">SAMN06297229_1605</name>
</gene>
<evidence type="ECO:0000313" key="4">
    <source>
        <dbReference type="EMBL" id="SMQ67455.1"/>
    </source>
</evidence>
<dbReference type="Gene3D" id="3.60.40.10">
    <property type="entry name" value="PPM-type phosphatase domain"/>
    <property type="match status" value="1"/>
</dbReference>
<dbReference type="InterPro" id="IPR052016">
    <property type="entry name" value="Bact_Sigma-Reg"/>
</dbReference>
<keyword evidence="2" id="KW-0597">Phosphoprotein</keyword>
<dbReference type="SUPFAM" id="SSF55874">
    <property type="entry name" value="ATPase domain of HSP90 chaperone/DNA topoisomerase II/histidine kinase"/>
    <property type="match status" value="1"/>
</dbReference>
<proteinExistence type="predicted"/>
<dbReference type="Gene3D" id="3.40.50.2300">
    <property type="match status" value="1"/>
</dbReference>
<dbReference type="InterPro" id="IPR001789">
    <property type="entry name" value="Sig_transdc_resp-reg_receiver"/>
</dbReference>
<dbReference type="InterPro" id="IPR036457">
    <property type="entry name" value="PPM-type-like_dom_sf"/>
</dbReference>
<dbReference type="Gene3D" id="3.30.565.10">
    <property type="entry name" value="Histidine kinase-like ATPase, C-terminal domain"/>
    <property type="match status" value="1"/>
</dbReference>
<organism evidence="4 5">
    <name type="scientific">Pseudidiomarina planktonica</name>
    <dbReference type="NCBI Taxonomy" id="1323738"/>
    <lineage>
        <taxon>Bacteria</taxon>
        <taxon>Pseudomonadati</taxon>
        <taxon>Pseudomonadota</taxon>
        <taxon>Gammaproteobacteria</taxon>
        <taxon>Alteromonadales</taxon>
        <taxon>Idiomarinaceae</taxon>
        <taxon>Pseudidiomarina</taxon>
    </lineage>
</organism>
<dbReference type="InterPro" id="IPR011006">
    <property type="entry name" value="CheY-like_superfamily"/>
</dbReference>
<keyword evidence="4" id="KW-0808">Transferase</keyword>
<dbReference type="InterPro" id="IPR036890">
    <property type="entry name" value="HATPase_C_sf"/>
</dbReference>
<dbReference type="EMBL" id="FXWH01000001">
    <property type="protein sequence ID" value="SMQ67455.1"/>
    <property type="molecule type" value="Genomic_DNA"/>
</dbReference>
<dbReference type="AlphaFoldDB" id="A0A1Y6EXU1"/>
<sequence length="553" mass="61431">MSVAMRVLIVDDQPANRLLLASLLNDFGYDVVLAADGHDALNNFSEWAPDIVLLDIMMPGITGYELAPKLKELAGTVHLPIIFITALDEQESLLRCLSVGGDDFLPVPFEPVVLQAKLRAHQRVRELSQSVHEKNRSLAWHSARIDREHRIVEHIFRNALSRNYLDYEHIETHLIPASMFSGDLCLVAAGPLGNLYVLLGDFTGHGLAPATGALPLSQAFFTMADRGVSVAEMVTEFNQRLLQLLPDDMFCAAIMLEISASGERLTYWNGGMPTAFLINDDGEICERLPAQHMALGILPGDDFDSRVTTHNCHSQQRIVLHSDGVTELRNQQQQIFGEQRFEDLLTSQGRIKLSQVVAELEAFRGNKELEDDVSLAILRCKPTAVKHEPAVAEAGVRLPFELKVTIGVHEMKHAEPVTILMSSLSQLPALKSQRGTIFMLLSEAYNNALEHGLLGLDSGLKDDPQGFETYYQQRTSRLDDLTDGQITIKLKFDPTERLVQVKVSDSGAGVSTLSQKDMQEERPHGRGLALLSGLTENLEWLDNGRTVQFDFRL</sequence>
<keyword evidence="5" id="KW-1185">Reference proteome</keyword>
<accession>A0A1Y6EXU1</accession>
<dbReference type="InterPro" id="IPR001932">
    <property type="entry name" value="PPM-type_phosphatase-like_dom"/>
</dbReference>
<dbReference type="SUPFAM" id="SSF52172">
    <property type="entry name" value="CheY-like"/>
    <property type="match status" value="1"/>
</dbReference>
<evidence type="ECO:0000313" key="5">
    <source>
        <dbReference type="Proteomes" id="UP000194450"/>
    </source>
</evidence>
<dbReference type="CDD" id="cd16936">
    <property type="entry name" value="HATPase_RsbW-like"/>
    <property type="match status" value="1"/>
</dbReference>
<dbReference type="PANTHER" id="PTHR43156">
    <property type="entry name" value="STAGE II SPORULATION PROTEIN E-RELATED"/>
    <property type="match status" value="1"/>
</dbReference>
<evidence type="ECO:0000256" key="1">
    <source>
        <dbReference type="ARBA" id="ARBA00022801"/>
    </source>
</evidence>
<dbReference type="PANTHER" id="PTHR43156:SF2">
    <property type="entry name" value="STAGE II SPORULATION PROTEIN E"/>
    <property type="match status" value="1"/>
</dbReference>
<name>A0A1Y6EXU1_9GAMM</name>
<dbReference type="SMART" id="SM00331">
    <property type="entry name" value="PP2C_SIG"/>
    <property type="match status" value="1"/>
</dbReference>
<dbReference type="OrthoDB" id="9811749at2"/>
<evidence type="ECO:0000259" key="3">
    <source>
        <dbReference type="PROSITE" id="PS50110"/>
    </source>
</evidence>
<evidence type="ECO:0000256" key="2">
    <source>
        <dbReference type="PROSITE-ProRule" id="PRU00169"/>
    </source>
</evidence>
<dbReference type="PROSITE" id="PS50110">
    <property type="entry name" value="RESPONSE_REGULATORY"/>
    <property type="match status" value="1"/>
</dbReference>
<protein>
    <submittedName>
        <fullName evidence="4">Histidine kinase-like ATPase domain-containing protein</fullName>
    </submittedName>
</protein>
<keyword evidence="4" id="KW-0418">Kinase</keyword>
<dbReference type="SUPFAM" id="SSF81606">
    <property type="entry name" value="PP2C-like"/>
    <property type="match status" value="1"/>
</dbReference>
<dbReference type="GO" id="GO:0016791">
    <property type="term" value="F:phosphatase activity"/>
    <property type="evidence" value="ECO:0007669"/>
    <property type="project" value="TreeGrafter"/>
</dbReference>
<dbReference type="Pfam" id="PF00072">
    <property type="entry name" value="Response_reg"/>
    <property type="match status" value="1"/>
</dbReference>
<feature type="domain" description="Response regulatory" evidence="3">
    <location>
        <begin position="6"/>
        <end position="122"/>
    </location>
</feature>